<evidence type="ECO:0000256" key="2">
    <source>
        <dbReference type="ARBA" id="ARBA00023180"/>
    </source>
</evidence>
<dbReference type="GO" id="GO:0009055">
    <property type="term" value="F:electron transfer activity"/>
    <property type="evidence" value="ECO:0007669"/>
    <property type="project" value="InterPro"/>
</dbReference>
<dbReference type="Proteomes" id="UP001324115">
    <property type="component" value="Unassembled WGS sequence"/>
</dbReference>
<comment type="caution">
    <text evidence="4">The sequence shown here is derived from an EMBL/GenBank/DDBJ whole genome shotgun (WGS) entry which is preliminary data.</text>
</comment>
<evidence type="ECO:0000313" key="4">
    <source>
        <dbReference type="EMBL" id="KAK4557814.1"/>
    </source>
</evidence>
<evidence type="ECO:0000256" key="1">
    <source>
        <dbReference type="ARBA" id="ARBA00023157"/>
    </source>
</evidence>
<dbReference type="GO" id="GO:0005886">
    <property type="term" value="C:plasma membrane"/>
    <property type="evidence" value="ECO:0007669"/>
    <property type="project" value="TreeGrafter"/>
</dbReference>
<gene>
    <name evidence="4" type="ORF">RGQ29_007543</name>
</gene>
<dbReference type="PANTHER" id="PTHR33021:SF377">
    <property type="entry name" value="OS02G0731400 PROTEIN"/>
    <property type="match status" value="1"/>
</dbReference>
<keyword evidence="1" id="KW-1015">Disulfide bond</keyword>
<protein>
    <recommendedName>
        <fullName evidence="3">Phytocyanin domain-containing protein</fullName>
    </recommendedName>
</protein>
<dbReference type="EMBL" id="JAXUIC010000012">
    <property type="protein sequence ID" value="KAK4557814.1"/>
    <property type="molecule type" value="Genomic_DNA"/>
</dbReference>
<keyword evidence="5" id="KW-1185">Reference proteome</keyword>
<dbReference type="Pfam" id="PF02298">
    <property type="entry name" value="Cu_bind_like"/>
    <property type="match status" value="1"/>
</dbReference>
<keyword evidence="2" id="KW-0325">Glycoprotein</keyword>
<evidence type="ECO:0000259" key="3">
    <source>
        <dbReference type="PROSITE" id="PS51485"/>
    </source>
</evidence>
<dbReference type="SUPFAM" id="SSF49503">
    <property type="entry name" value="Cupredoxins"/>
    <property type="match status" value="1"/>
</dbReference>
<organism evidence="4 5">
    <name type="scientific">Quercus rubra</name>
    <name type="common">Northern red oak</name>
    <name type="synonym">Quercus borealis</name>
    <dbReference type="NCBI Taxonomy" id="3512"/>
    <lineage>
        <taxon>Eukaryota</taxon>
        <taxon>Viridiplantae</taxon>
        <taxon>Streptophyta</taxon>
        <taxon>Embryophyta</taxon>
        <taxon>Tracheophyta</taxon>
        <taxon>Spermatophyta</taxon>
        <taxon>Magnoliopsida</taxon>
        <taxon>eudicotyledons</taxon>
        <taxon>Gunneridae</taxon>
        <taxon>Pentapetalae</taxon>
        <taxon>rosids</taxon>
        <taxon>fabids</taxon>
        <taxon>Fagales</taxon>
        <taxon>Fagaceae</taxon>
        <taxon>Quercus</taxon>
    </lineage>
</organism>
<evidence type="ECO:0000313" key="5">
    <source>
        <dbReference type="Proteomes" id="UP001324115"/>
    </source>
</evidence>
<accession>A0AAN7DXJ3</accession>
<proteinExistence type="predicted"/>
<dbReference type="CDD" id="cd04216">
    <property type="entry name" value="Phytocyanin"/>
    <property type="match status" value="1"/>
</dbReference>
<reference evidence="4 5" key="1">
    <citation type="journal article" date="2023" name="G3 (Bethesda)">
        <title>A haplotype-resolved chromosome-scale genome for Quercus rubra L. provides insights into the genetics of adaptive traits for red oak species.</title>
        <authorList>
            <person name="Kapoor B."/>
            <person name="Jenkins J."/>
            <person name="Schmutz J."/>
            <person name="Zhebentyayeva T."/>
            <person name="Kuelheim C."/>
            <person name="Coggeshall M."/>
            <person name="Heim C."/>
            <person name="Lasky J.R."/>
            <person name="Leites L."/>
            <person name="Islam-Faridi N."/>
            <person name="Romero-Severson J."/>
            <person name="DeLeo V.L."/>
            <person name="Lucas S.M."/>
            <person name="Lazic D."/>
            <person name="Gailing O."/>
            <person name="Carlson J."/>
            <person name="Staton M."/>
        </authorList>
    </citation>
    <scope>NUCLEOTIDE SEQUENCE [LARGE SCALE GENOMIC DNA]</scope>
    <source>
        <strain evidence="4">Pseudo-F2</strain>
    </source>
</reference>
<name>A0AAN7DXJ3_QUERU</name>
<dbReference type="PANTHER" id="PTHR33021">
    <property type="entry name" value="BLUE COPPER PROTEIN"/>
    <property type="match status" value="1"/>
</dbReference>
<feature type="domain" description="Phytocyanin" evidence="3">
    <location>
        <begin position="31"/>
        <end position="130"/>
    </location>
</feature>
<sequence length="130" mass="14336">MTLTIFGVSKNAIAAIGLLYLLIICENAQGTKYIVGGRIGWDLDPSVFHWPEGKHFKAGDVLIFKYSNPLYSVEQVNKTQFDSCYSDSNPIKTYDSGHDRVPIAKGTTYFICGVPDYCGYGMRIVINAAA</sequence>
<dbReference type="InterPro" id="IPR039391">
    <property type="entry name" value="Phytocyanin-like"/>
</dbReference>
<dbReference type="Gene3D" id="2.60.40.420">
    <property type="entry name" value="Cupredoxins - blue copper proteins"/>
    <property type="match status" value="1"/>
</dbReference>
<dbReference type="AlphaFoldDB" id="A0AAN7DXJ3"/>
<dbReference type="InterPro" id="IPR008972">
    <property type="entry name" value="Cupredoxin"/>
</dbReference>
<dbReference type="FunFam" id="2.60.40.420:FF:000034">
    <property type="entry name" value="Cupredoxin superfamily protein"/>
    <property type="match status" value="1"/>
</dbReference>
<dbReference type="PROSITE" id="PS51485">
    <property type="entry name" value="PHYTOCYANIN"/>
    <property type="match status" value="1"/>
</dbReference>
<dbReference type="InterPro" id="IPR003245">
    <property type="entry name" value="Phytocyanin_dom"/>
</dbReference>